<dbReference type="AlphaFoldDB" id="A0A067TCD2"/>
<reference evidence="3" key="1">
    <citation type="journal article" date="2014" name="Proc. Natl. Acad. Sci. U.S.A.">
        <title>Extensive sampling of basidiomycete genomes demonstrates inadequacy of the white-rot/brown-rot paradigm for wood decay fungi.</title>
        <authorList>
            <person name="Riley R."/>
            <person name="Salamov A.A."/>
            <person name="Brown D.W."/>
            <person name="Nagy L.G."/>
            <person name="Floudas D."/>
            <person name="Held B.W."/>
            <person name="Levasseur A."/>
            <person name="Lombard V."/>
            <person name="Morin E."/>
            <person name="Otillar R."/>
            <person name="Lindquist E.A."/>
            <person name="Sun H."/>
            <person name="LaButti K.M."/>
            <person name="Schmutz J."/>
            <person name="Jabbour D."/>
            <person name="Luo H."/>
            <person name="Baker S.E."/>
            <person name="Pisabarro A.G."/>
            <person name="Walton J.D."/>
            <person name="Blanchette R.A."/>
            <person name="Henrissat B."/>
            <person name="Martin F."/>
            <person name="Cullen D."/>
            <person name="Hibbett D.S."/>
            <person name="Grigoriev I.V."/>
        </authorList>
    </citation>
    <scope>NUCLEOTIDE SEQUENCE [LARGE SCALE GENOMIC DNA]</scope>
    <source>
        <strain evidence="3">CBS 339.88</strain>
    </source>
</reference>
<name>A0A067TCD2_GALM3</name>
<feature type="region of interest" description="Disordered" evidence="1">
    <location>
        <begin position="72"/>
        <end position="167"/>
    </location>
</feature>
<feature type="compositionally biased region" description="Polar residues" evidence="1">
    <location>
        <begin position="93"/>
        <end position="133"/>
    </location>
</feature>
<organism evidence="2 3">
    <name type="scientific">Galerina marginata (strain CBS 339.88)</name>
    <dbReference type="NCBI Taxonomy" id="685588"/>
    <lineage>
        <taxon>Eukaryota</taxon>
        <taxon>Fungi</taxon>
        <taxon>Dikarya</taxon>
        <taxon>Basidiomycota</taxon>
        <taxon>Agaricomycotina</taxon>
        <taxon>Agaricomycetes</taxon>
        <taxon>Agaricomycetidae</taxon>
        <taxon>Agaricales</taxon>
        <taxon>Agaricineae</taxon>
        <taxon>Strophariaceae</taxon>
        <taxon>Galerina</taxon>
    </lineage>
</organism>
<feature type="compositionally biased region" description="Low complexity" evidence="1">
    <location>
        <begin position="247"/>
        <end position="258"/>
    </location>
</feature>
<protein>
    <submittedName>
        <fullName evidence="2">Uncharacterized protein</fullName>
    </submittedName>
</protein>
<proteinExistence type="predicted"/>
<feature type="region of interest" description="Disordered" evidence="1">
    <location>
        <begin position="239"/>
        <end position="258"/>
    </location>
</feature>
<gene>
    <name evidence="2" type="ORF">GALMADRAFT_1112873</name>
</gene>
<evidence type="ECO:0000256" key="1">
    <source>
        <dbReference type="SAM" id="MobiDB-lite"/>
    </source>
</evidence>
<dbReference type="HOGENOM" id="CLU_737798_0_0_1"/>
<accession>A0A067TCD2</accession>
<evidence type="ECO:0000313" key="2">
    <source>
        <dbReference type="EMBL" id="KDR80875.1"/>
    </source>
</evidence>
<dbReference type="Proteomes" id="UP000027222">
    <property type="component" value="Unassembled WGS sequence"/>
</dbReference>
<dbReference type="EMBL" id="KL142371">
    <property type="protein sequence ID" value="KDR80875.1"/>
    <property type="molecule type" value="Genomic_DNA"/>
</dbReference>
<feature type="compositionally biased region" description="Low complexity" evidence="1">
    <location>
        <begin position="134"/>
        <end position="167"/>
    </location>
</feature>
<dbReference type="OrthoDB" id="3362371at2759"/>
<evidence type="ECO:0000313" key="3">
    <source>
        <dbReference type="Proteomes" id="UP000027222"/>
    </source>
</evidence>
<sequence>MEAAEDRTIASLLLGDMRILNASENNATEFYLVNAATSTTREAVASSSNDDVPVHLMMPDSEDSDNRCVTFNPNPRKPEPLTVEPCVGDNAEDATSTSQASQTFMYNQTSGQIRPTWFTGQDDGTTNETSQGVSSEPSNSTTSSQNATSTTSGSQASSTTLSTLDSSNPKAQNVTLIFVPTGKAAVADIGDASQNASSSAATVTTTTTVTVFATGPASSSSTSSASAEAASQSALNVEVFGGKPTPSSSSAPSLESSSSATSSSAAAMDVASSAIVSSSTYPSSSINAAAVASSIVASFSSSMASASAAASTSSSSTLAAADILASASSTQSSGASSSSYVAAVLERAAWVKAADAVMTPVSTDPYRWKFQAQER</sequence>
<keyword evidence="3" id="KW-1185">Reference proteome</keyword>
<dbReference type="STRING" id="685588.A0A067TCD2"/>